<feature type="transmembrane region" description="Helical" evidence="6">
    <location>
        <begin position="12"/>
        <end position="32"/>
    </location>
</feature>
<dbReference type="NCBIfam" id="TIGR00225">
    <property type="entry name" value="prc"/>
    <property type="match status" value="1"/>
</dbReference>
<keyword evidence="6" id="KW-0812">Transmembrane</keyword>
<proteinExistence type="inferred from homology"/>
<evidence type="ECO:0000256" key="6">
    <source>
        <dbReference type="SAM" id="Phobius"/>
    </source>
</evidence>
<dbReference type="Gene3D" id="3.90.226.10">
    <property type="entry name" value="2-enoyl-CoA Hydratase, Chain A, domain 1"/>
    <property type="match status" value="1"/>
</dbReference>
<dbReference type="Gene3D" id="3.30.750.44">
    <property type="match status" value="1"/>
</dbReference>
<comment type="caution">
    <text evidence="8">The sequence shown here is derived from an EMBL/GenBank/DDBJ whole genome shotgun (WGS) entry which is preliminary data.</text>
</comment>
<dbReference type="GO" id="GO:0006508">
    <property type="term" value="P:proteolysis"/>
    <property type="evidence" value="ECO:0007669"/>
    <property type="project" value="UniProtKB-KW"/>
</dbReference>
<evidence type="ECO:0000256" key="2">
    <source>
        <dbReference type="ARBA" id="ARBA00022670"/>
    </source>
</evidence>
<dbReference type="InterPro" id="IPR004447">
    <property type="entry name" value="Peptidase_S41A"/>
</dbReference>
<keyword evidence="4 5" id="KW-0720">Serine protease</keyword>
<dbReference type="PROSITE" id="PS50106">
    <property type="entry name" value="PDZ"/>
    <property type="match status" value="1"/>
</dbReference>
<dbReference type="InterPro" id="IPR055210">
    <property type="entry name" value="CtpA/B_N"/>
</dbReference>
<gene>
    <name evidence="8" type="ORF">A3B93_00615</name>
</gene>
<dbReference type="Pfam" id="PF03572">
    <property type="entry name" value="Peptidase_S41"/>
    <property type="match status" value="1"/>
</dbReference>
<dbReference type="FunFam" id="2.30.42.10:FF:000063">
    <property type="entry name" value="Peptidase, S41 family"/>
    <property type="match status" value="1"/>
</dbReference>
<dbReference type="InterPro" id="IPR001478">
    <property type="entry name" value="PDZ"/>
</dbReference>
<dbReference type="GO" id="GO:0030288">
    <property type="term" value="C:outer membrane-bounded periplasmic space"/>
    <property type="evidence" value="ECO:0007669"/>
    <property type="project" value="TreeGrafter"/>
</dbReference>
<dbReference type="PANTHER" id="PTHR32060:SF30">
    <property type="entry name" value="CARBOXY-TERMINAL PROCESSING PROTEASE CTPA"/>
    <property type="match status" value="1"/>
</dbReference>
<dbReference type="Proteomes" id="UP000179880">
    <property type="component" value="Unassembled WGS sequence"/>
</dbReference>
<dbReference type="GO" id="GO:0008236">
    <property type="term" value="F:serine-type peptidase activity"/>
    <property type="evidence" value="ECO:0007669"/>
    <property type="project" value="UniProtKB-KW"/>
</dbReference>
<dbReference type="SMART" id="SM00245">
    <property type="entry name" value="TSPc"/>
    <property type="match status" value="1"/>
</dbReference>
<evidence type="ECO:0000256" key="4">
    <source>
        <dbReference type="ARBA" id="ARBA00022825"/>
    </source>
</evidence>
<keyword evidence="3 5" id="KW-0378">Hydrolase</keyword>
<dbReference type="SUPFAM" id="SSF50156">
    <property type="entry name" value="PDZ domain-like"/>
    <property type="match status" value="1"/>
</dbReference>
<dbReference type="InterPro" id="IPR005151">
    <property type="entry name" value="Tail-specific_protease"/>
</dbReference>
<keyword evidence="6" id="KW-1133">Transmembrane helix</keyword>
<name>A0A1F6WGH6_9BACT</name>
<dbReference type="Gene3D" id="2.30.42.10">
    <property type="match status" value="1"/>
</dbReference>
<dbReference type="InterPro" id="IPR029045">
    <property type="entry name" value="ClpP/crotonase-like_dom_sf"/>
</dbReference>
<dbReference type="GO" id="GO:0007165">
    <property type="term" value="P:signal transduction"/>
    <property type="evidence" value="ECO:0007669"/>
    <property type="project" value="TreeGrafter"/>
</dbReference>
<organism evidence="8 9">
    <name type="scientific">Candidatus Nomurabacteria bacterium RIFCSPHIGHO2_02_FULL_42_24</name>
    <dbReference type="NCBI Taxonomy" id="1801757"/>
    <lineage>
        <taxon>Bacteria</taxon>
        <taxon>Candidatus Nomuraibacteriota</taxon>
    </lineage>
</organism>
<dbReference type="CDD" id="cd06782">
    <property type="entry name" value="cpPDZ_CPP-like"/>
    <property type="match status" value="1"/>
</dbReference>
<keyword evidence="6" id="KW-0472">Membrane</keyword>
<dbReference type="SUPFAM" id="SSF52096">
    <property type="entry name" value="ClpP/crotonase"/>
    <property type="match status" value="1"/>
</dbReference>
<evidence type="ECO:0000259" key="7">
    <source>
        <dbReference type="PROSITE" id="PS50106"/>
    </source>
</evidence>
<dbReference type="PANTHER" id="PTHR32060">
    <property type="entry name" value="TAIL-SPECIFIC PROTEASE"/>
    <property type="match status" value="1"/>
</dbReference>
<evidence type="ECO:0000313" key="8">
    <source>
        <dbReference type="EMBL" id="OGI81001.1"/>
    </source>
</evidence>
<evidence type="ECO:0000313" key="9">
    <source>
        <dbReference type="Proteomes" id="UP000179880"/>
    </source>
</evidence>
<dbReference type="InterPro" id="IPR036034">
    <property type="entry name" value="PDZ_sf"/>
</dbReference>
<keyword evidence="2 5" id="KW-0645">Protease</keyword>
<feature type="domain" description="PDZ" evidence="7">
    <location>
        <begin position="107"/>
        <end position="175"/>
    </location>
</feature>
<dbReference type="GO" id="GO:0004175">
    <property type="term" value="F:endopeptidase activity"/>
    <property type="evidence" value="ECO:0007669"/>
    <property type="project" value="TreeGrafter"/>
</dbReference>
<reference evidence="8 9" key="1">
    <citation type="journal article" date="2016" name="Nat. Commun.">
        <title>Thousands of microbial genomes shed light on interconnected biogeochemical processes in an aquifer system.</title>
        <authorList>
            <person name="Anantharaman K."/>
            <person name="Brown C.T."/>
            <person name="Hug L.A."/>
            <person name="Sharon I."/>
            <person name="Castelle C.J."/>
            <person name="Probst A.J."/>
            <person name="Thomas B.C."/>
            <person name="Singh A."/>
            <person name="Wilkins M.J."/>
            <person name="Karaoz U."/>
            <person name="Brodie E.L."/>
            <person name="Williams K.H."/>
            <person name="Hubbard S.S."/>
            <person name="Banfield J.F."/>
        </authorList>
    </citation>
    <scope>NUCLEOTIDE SEQUENCE [LARGE SCALE GENOMIC DNA]</scope>
</reference>
<accession>A0A1F6WGH6</accession>
<dbReference type="Pfam" id="PF22694">
    <property type="entry name" value="CtpB_N-like"/>
    <property type="match status" value="1"/>
</dbReference>
<dbReference type="SMART" id="SM00228">
    <property type="entry name" value="PDZ"/>
    <property type="match status" value="1"/>
</dbReference>
<comment type="similarity">
    <text evidence="1 5">Belongs to the peptidase S41A family.</text>
</comment>
<dbReference type="Pfam" id="PF00595">
    <property type="entry name" value="PDZ"/>
    <property type="match status" value="1"/>
</dbReference>
<evidence type="ECO:0000256" key="3">
    <source>
        <dbReference type="ARBA" id="ARBA00022801"/>
    </source>
</evidence>
<sequence>MNPNPNNKNWKRFIASLIILVGVFVLGVRVGWLNRPEVQKVVDVLNKENEVVSSTDLEPFWKVWNLIDQKYPDAEKIGDQERVWGAVKGLAGSLDDPYTSFFPPEEAKDFEDSLNGEFEGVGMEIGIKDKIITIIAPLKDTPAYKAGIKAGDKILKIDENITDSMSVEKAVSLIRGPKDTTVNLTIFRETDKKPREISITRDRIVIPTLDTKLRSDGIFVISLYNFSGNSSVLFQSALEEFIKSGSDKLILDLRGNPGGYLDTAINMASWFLPSGKIVVTEDYGTLGKEKVHRSSGYDIFTDQLKMVVLVDGGSASASEILAGALSEHGVAKLVGEQTFGKGSVQELIDVTDDTALKITIAQWLTPNGISISKEGLKPDYEVEITEKDLETDRDPQMEKAMEIIKNL</sequence>
<protein>
    <recommendedName>
        <fullName evidence="7">PDZ domain-containing protein</fullName>
    </recommendedName>
</protein>
<dbReference type="AlphaFoldDB" id="A0A1F6WGH6"/>
<dbReference type="EMBL" id="MFUH01000044">
    <property type="protein sequence ID" value="OGI81001.1"/>
    <property type="molecule type" value="Genomic_DNA"/>
</dbReference>
<evidence type="ECO:0000256" key="1">
    <source>
        <dbReference type="ARBA" id="ARBA00009179"/>
    </source>
</evidence>
<evidence type="ECO:0000256" key="5">
    <source>
        <dbReference type="RuleBase" id="RU004404"/>
    </source>
</evidence>
<dbReference type="CDD" id="cd07560">
    <property type="entry name" value="Peptidase_S41_CPP"/>
    <property type="match status" value="1"/>
</dbReference>